<proteinExistence type="predicted"/>
<accession>A0A2T5MCT7</accession>
<evidence type="ECO:0000259" key="2">
    <source>
        <dbReference type="Pfam" id="PF18566"/>
    </source>
</evidence>
<feature type="transmembrane region" description="Helical" evidence="1">
    <location>
        <begin position="83"/>
        <end position="107"/>
    </location>
</feature>
<dbReference type="Proteomes" id="UP000244248">
    <property type="component" value="Unassembled WGS sequence"/>
</dbReference>
<evidence type="ECO:0000256" key="1">
    <source>
        <dbReference type="SAM" id="Phobius"/>
    </source>
</evidence>
<dbReference type="OrthoDB" id="3561361at2"/>
<keyword evidence="4" id="KW-1185">Reference proteome</keyword>
<dbReference type="InterPro" id="IPR041411">
    <property type="entry name" value="Ldi"/>
</dbReference>
<evidence type="ECO:0000313" key="4">
    <source>
        <dbReference type="Proteomes" id="UP000244248"/>
    </source>
</evidence>
<feature type="transmembrane region" description="Helical" evidence="1">
    <location>
        <begin position="41"/>
        <end position="63"/>
    </location>
</feature>
<feature type="domain" description="Linalool dehydratase/isomerase" evidence="2">
    <location>
        <begin position="256"/>
        <end position="557"/>
    </location>
</feature>
<dbReference type="Pfam" id="PF18566">
    <property type="entry name" value="Ldi"/>
    <property type="match status" value="1"/>
</dbReference>
<reference evidence="3 4" key="1">
    <citation type="submission" date="2018-04" db="EMBL/GenBank/DDBJ databases">
        <title>Novel species isolated from glacier.</title>
        <authorList>
            <person name="Liu Q."/>
            <person name="Xin Y.-H."/>
        </authorList>
    </citation>
    <scope>NUCLEOTIDE SEQUENCE [LARGE SCALE GENOMIC DNA]</scope>
    <source>
        <strain evidence="3 4">GT1R17</strain>
    </source>
</reference>
<dbReference type="EMBL" id="QANS01000006">
    <property type="protein sequence ID" value="PTU30380.1"/>
    <property type="molecule type" value="Genomic_DNA"/>
</dbReference>
<keyword evidence="1" id="KW-0472">Membrane</keyword>
<organism evidence="3 4">
    <name type="scientific">Stenotrophobium rhamnosiphilum</name>
    <dbReference type="NCBI Taxonomy" id="2029166"/>
    <lineage>
        <taxon>Bacteria</taxon>
        <taxon>Pseudomonadati</taxon>
        <taxon>Pseudomonadota</taxon>
        <taxon>Gammaproteobacteria</taxon>
        <taxon>Nevskiales</taxon>
        <taxon>Nevskiaceae</taxon>
        <taxon>Stenotrophobium</taxon>
    </lineage>
</organism>
<protein>
    <recommendedName>
        <fullName evidence="2">Linalool dehydratase/isomerase domain-containing protein</fullName>
    </recommendedName>
</protein>
<keyword evidence="1" id="KW-0812">Transmembrane</keyword>
<dbReference type="RefSeq" id="WP_107941325.1">
    <property type="nucleotide sequence ID" value="NZ_QANS01000006.1"/>
</dbReference>
<evidence type="ECO:0000313" key="3">
    <source>
        <dbReference type="EMBL" id="PTU30380.1"/>
    </source>
</evidence>
<dbReference type="AlphaFoldDB" id="A0A2T5MCT7"/>
<feature type="transmembrane region" description="Helical" evidence="1">
    <location>
        <begin position="114"/>
        <end position="134"/>
    </location>
</feature>
<comment type="caution">
    <text evidence="3">The sequence shown here is derived from an EMBL/GenBank/DDBJ whole genome shotgun (WGS) entry which is preliminary data.</text>
</comment>
<keyword evidence="1" id="KW-1133">Transmembrane helix</keyword>
<sequence length="674" mass="75250">MSDGAATPDYGYRTQGVPVLQIPLDKTAAGPATLYRWRRTALIYALVFAFGVALAWTASAYWATFGLGLMFPGAGFLYHATGSATQIALHVGLFVGSIVLFLVGLFLWVATGNIIAPVLTWLGPAYGAALMTRWHVLSDVAFSVYCRDGVLAVANQWHDARFYVPAAIVIGAVLLSLQSRRKVAFMQSERTRINQYLSTRTTTVTSLDQSSGLPKVTAVSETDLQLWRFMLDRALQPVDEFNGFDRIDEFREAAKRYQICNMSYMLGMHTYTHTPAFRGYSAQAQTNLSLKMMDHRCWSYWQMENMWGNFRSNPDPFARDNIMYYGWYGGMLGINLCNTGDEQFNKPGSISLKHPSGAVYESSFSDICNILRKNMAASDFCLFPCEPRWIYPICNNFGALSLKCHDRVYGTSYWEEIRERYQESLEREFVTINGRITAIRDYHTGMTIPALTATMADAVTALFIHPVLPELACRSWEIVRNDLIKVGQGKIELLTNGWDKIDFGNYRRSMLTTYGLVAASAREMGDDEVADLLLQRMDSEYPSEVIGGVRHYKGGSTSAHAVIHAARTLRANAFHDLVDVGMPKPWKEGPMLESAEYPHVLVAKAVSDGRALDLQLSPGRGGGKHRLELSQLRPNQTYQARGAVEANIIADARGHASIHVQLDRTLNVLISPRS</sequence>
<name>A0A2T5MCT7_9GAMM</name>
<gene>
    <name evidence="3" type="ORF">CJD38_15685</name>
</gene>